<reference evidence="2 3" key="1">
    <citation type="submission" date="2023-12" db="EMBL/GenBank/DDBJ databases">
        <title>Novel species of the genus Arcicella isolated from rivers.</title>
        <authorList>
            <person name="Lu H."/>
        </authorList>
    </citation>
    <scope>NUCLEOTIDE SEQUENCE [LARGE SCALE GENOMIC DNA]</scope>
    <source>
        <strain evidence="2 3">DC2W</strain>
    </source>
</reference>
<dbReference type="Proteomes" id="UP001303899">
    <property type="component" value="Unassembled WGS sequence"/>
</dbReference>
<proteinExistence type="predicted"/>
<dbReference type="RefSeq" id="WP_323699005.1">
    <property type="nucleotide sequence ID" value="NZ_JAYGIL010000039.1"/>
</dbReference>
<dbReference type="Pfam" id="PF13358">
    <property type="entry name" value="DDE_3"/>
    <property type="match status" value="1"/>
</dbReference>
<evidence type="ECO:0000313" key="2">
    <source>
        <dbReference type="EMBL" id="MEA5405600.1"/>
    </source>
</evidence>
<dbReference type="InterPro" id="IPR036397">
    <property type="entry name" value="RNaseH_sf"/>
</dbReference>
<feature type="domain" description="Tc1-like transposase DDE" evidence="1">
    <location>
        <begin position="13"/>
        <end position="106"/>
    </location>
</feature>
<keyword evidence="3" id="KW-1185">Reference proteome</keyword>
<protein>
    <submittedName>
        <fullName evidence="2">Transposase</fullName>
    </submittedName>
</protein>
<dbReference type="Gene3D" id="3.30.420.10">
    <property type="entry name" value="Ribonuclease H-like superfamily/Ribonuclease H"/>
    <property type="match status" value="1"/>
</dbReference>
<sequence>MLENQSELGNINLFYGDETGANELAYVTYGWQARNENVSISASHGQQINCFGIISRKNEFFSKTSLQTINADFIVEFIDSFSFTIIKPTVIVLDNARIHIAQKVKSDRRSGTYEVLAKKRFVHFFLTSIFPTSKSGGVPHYRKNMERT</sequence>
<comment type="caution">
    <text evidence="2">The sequence shown here is derived from an EMBL/GenBank/DDBJ whole genome shotgun (WGS) entry which is preliminary data.</text>
</comment>
<accession>A0ABU5SB23</accession>
<dbReference type="InterPro" id="IPR038717">
    <property type="entry name" value="Tc1-like_DDE_dom"/>
</dbReference>
<evidence type="ECO:0000313" key="3">
    <source>
        <dbReference type="Proteomes" id="UP001303899"/>
    </source>
</evidence>
<organism evidence="2 3">
    <name type="scientific">Arcicella gelida</name>
    <dbReference type="NCBI Taxonomy" id="2984195"/>
    <lineage>
        <taxon>Bacteria</taxon>
        <taxon>Pseudomonadati</taxon>
        <taxon>Bacteroidota</taxon>
        <taxon>Cytophagia</taxon>
        <taxon>Cytophagales</taxon>
        <taxon>Flectobacillaceae</taxon>
        <taxon>Arcicella</taxon>
    </lineage>
</organism>
<dbReference type="EMBL" id="JAYGIL010000039">
    <property type="protein sequence ID" value="MEA5405600.1"/>
    <property type="molecule type" value="Genomic_DNA"/>
</dbReference>
<name>A0ABU5SB23_9BACT</name>
<evidence type="ECO:0000259" key="1">
    <source>
        <dbReference type="Pfam" id="PF13358"/>
    </source>
</evidence>
<gene>
    <name evidence="2" type="ORF">VB776_21860</name>
</gene>